<protein>
    <submittedName>
        <fullName evidence="3">Uncharacterized protein</fullName>
    </submittedName>
</protein>
<keyword evidence="4" id="KW-1185">Reference proteome</keyword>
<keyword evidence="2" id="KW-0732">Signal</keyword>
<feature type="region of interest" description="Disordered" evidence="1">
    <location>
        <begin position="25"/>
        <end position="89"/>
    </location>
</feature>
<dbReference type="EMBL" id="CP018139">
    <property type="protein sequence ID" value="APE30571.1"/>
    <property type="molecule type" value="Genomic_DNA"/>
</dbReference>
<organism evidence="3 4">
    <name type="scientific">Halomonas aestuarii</name>
    <dbReference type="NCBI Taxonomy" id="1897729"/>
    <lineage>
        <taxon>Bacteria</taxon>
        <taxon>Pseudomonadati</taxon>
        <taxon>Pseudomonadota</taxon>
        <taxon>Gammaproteobacteria</taxon>
        <taxon>Oceanospirillales</taxon>
        <taxon>Halomonadaceae</taxon>
        <taxon>Halomonas</taxon>
    </lineage>
</organism>
<accession>A0A1J0VEV8</accession>
<dbReference type="KEGG" id="hsi:BOX17_06125"/>
<feature type="chain" id="PRO_5012678557" evidence="2">
    <location>
        <begin position="24"/>
        <end position="106"/>
    </location>
</feature>
<gene>
    <name evidence="3" type="ORF">BOX17_06125</name>
</gene>
<feature type="compositionally biased region" description="Basic residues" evidence="1">
    <location>
        <begin position="43"/>
        <end position="64"/>
    </location>
</feature>
<dbReference type="RefSeq" id="WP_071942760.1">
    <property type="nucleotide sequence ID" value="NZ_CP018139.1"/>
</dbReference>
<name>A0A1J0VEV8_9GAMM</name>
<feature type="signal peptide" evidence="2">
    <location>
        <begin position="1"/>
        <end position="23"/>
    </location>
</feature>
<sequence length="106" mass="12648">MKRLLIAASIAVLTLAMSVPAMADRDRHHGASSHDYAHDRHHDRGKHHRKHHHKRHHKAHRRVVEHHYYGRDYDRRSRHRDDRRHSSDIPLVTVDGYPVVRIQVNH</sequence>
<dbReference type="AlphaFoldDB" id="A0A1J0VEV8"/>
<evidence type="ECO:0000256" key="1">
    <source>
        <dbReference type="SAM" id="MobiDB-lite"/>
    </source>
</evidence>
<reference evidence="4" key="1">
    <citation type="submission" date="2016-11" db="EMBL/GenBank/DDBJ databases">
        <title>Halolamina sediminis sp. nov., an extremely halophilic archaeon isolated from solar salt.</title>
        <authorList>
            <person name="Koh H.-W."/>
            <person name="Rani S."/>
            <person name="Park S.-J."/>
        </authorList>
    </citation>
    <scope>NUCLEOTIDE SEQUENCE [LARGE SCALE GENOMIC DNA]</scope>
    <source>
        <strain evidence="4">Hb3</strain>
    </source>
</reference>
<evidence type="ECO:0000313" key="4">
    <source>
        <dbReference type="Proteomes" id="UP000181985"/>
    </source>
</evidence>
<dbReference type="Proteomes" id="UP000181985">
    <property type="component" value="Chromosome"/>
</dbReference>
<feature type="compositionally biased region" description="Basic and acidic residues" evidence="1">
    <location>
        <begin position="65"/>
        <end position="87"/>
    </location>
</feature>
<evidence type="ECO:0000313" key="3">
    <source>
        <dbReference type="EMBL" id="APE30571.1"/>
    </source>
</evidence>
<proteinExistence type="predicted"/>
<evidence type="ECO:0000256" key="2">
    <source>
        <dbReference type="SAM" id="SignalP"/>
    </source>
</evidence>